<feature type="region of interest" description="Disordered" evidence="2">
    <location>
        <begin position="555"/>
        <end position="728"/>
    </location>
</feature>
<feature type="compositionally biased region" description="Polar residues" evidence="2">
    <location>
        <begin position="594"/>
        <end position="613"/>
    </location>
</feature>
<sequence length="1010" mass="110264">MHLKAGRASWRAAEIRKLLLTWEATCGAASCMIDGPCYLGENGKIKTRRMPATRHVAKERASPAPADAQRAFDFPSNNHLLITTPSSVQAWDAAGLHTIFNSSRSGIVAAREAKDGSGVLAVADKHVVVLHDTKRGQEQSWGLNADEEEEVRHLEYSQDAKCLYLSTTLTNDVQRYSTERARLLSPSQTHGSAPIALAISSTGHLMVSASDDPPCIYLKHLAHNSPPILIEPRASDAAVCSATFHPERPNVFLLGFGDGTLAAYDGTRVSRKQHGTLSNQEIVNDGEIARFVGLHRVTAKAVPKTGITTRPASISGAAFLHGYKTRAISIGSDGRCRLIDFADGGIILRTWHAKAPLTSVSVFSIKPSKAAGDTHRYSSGPSQYTTGGPTSTDNLLAVGRADGKVHLYDSVGLLLAHTTVSTRGERVISLEWAKGPSPQPVLSNDGVRDLSDAPSVPIRSATPKKQSSTPRPSVTIQPKSQARRSTVTPHRLGLPPDLRRCDRRTSARNDRRFTVHPDEVEEGTVRHTPSKQRDQVVPVAAGNYLDLFSPVKASDTVRDQPVGKPTQSSPHRRPRISSKTFERTLERETGGQTGDVSRSQNPEIRVSTATSTESEMRRRTAGKSPKTGQTGRPSMYTSPLKKRHISFQQAARPVKREAGNATSAPPQASDNARVLADLRKMSAATRKPQQGSVLAPFAGKRSTPDQTSTSKLKAPHHHWHHPPRLGPALQKVWHPGNVLEREVTWPTDSFQDQSLDEDEDDIWLTSGTDDDGKTLRRRRLATMQRPPARQTSRSRVDSKGTYSTTGKPSSPKTENPPQPPKSMDGSTESEAYRTARSHVSPTTGDLIVDSSDVRQLFPRTSSLSPQRHSTGPRHRVGKPTALTTTPSTRHERALQEITSNTLTRRQKQQQQQQRSPWKRAQAVAKQKEQDPATTTHLGTEPPLEKKNMSVLADAALVRSPPVHCFKCADTGARVTDLEDEVARLKGEVLALKAAMRRSGLPLPPTVRGMR</sequence>
<feature type="compositionally biased region" description="Basic and acidic residues" evidence="2">
    <location>
        <begin position="497"/>
        <end position="518"/>
    </location>
</feature>
<evidence type="ECO:0000313" key="3">
    <source>
        <dbReference type="EMBL" id="RMY90279.1"/>
    </source>
</evidence>
<dbReference type="EMBL" id="QWIR01000054">
    <property type="protein sequence ID" value="RMY90279.1"/>
    <property type="molecule type" value="Genomic_DNA"/>
</dbReference>
<feature type="compositionally biased region" description="Polar residues" evidence="2">
    <location>
        <begin position="463"/>
        <end position="488"/>
    </location>
</feature>
<dbReference type="Proteomes" id="UP000268823">
    <property type="component" value="Unassembled WGS sequence"/>
</dbReference>
<feature type="compositionally biased region" description="Polar residues" evidence="2">
    <location>
        <begin position="858"/>
        <end position="869"/>
    </location>
</feature>
<reference evidence="3 4" key="1">
    <citation type="journal article" date="2018" name="BMC Genomics">
        <title>Genomic evidence for intraspecific hybridization in a clonal and extremely halotolerant yeast.</title>
        <authorList>
            <person name="Gostincar C."/>
            <person name="Stajich J.E."/>
            <person name="Zupancic J."/>
            <person name="Zalar P."/>
            <person name="Gunde-Cimerman N."/>
        </authorList>
    </citation>
    <scope>NUCLEOTIDE SEQUENCE [LARGE SCALE GENOMIC DNA]</scope>
    <source>
        <strain evidence="3 4">EXF-2788</strain>
    </source>
</reference>
<keyword evidence="1" id="KW-0175">Coiled coil</keyword>
<proteinExistence type="predicted"/>
<evidence type="ECO:0000256" key="1">
    <source>
        <dbReference type="SAM" id="Coils"/>
    </source>
</evidence>
<feature type="coiled-coil region" evidence="1">
    <location>
        <begin position="967"/>
        <end position="994"/>
    </location>
</feature>
<dbReference type="AlphaFoldDB" id="A0A3M7FN11"/>
<feature type="compositionally biased region" description="Basic and acidic residues" evidence="2">
    <location>
        <begin position="580"/>
        <end position="589"/>
    </location>
</feature>
<accession>A0A3M7FN11</accession>
<dbReference type="OrthoDB" id="5362656at2759"/>
<organism evidence="3 4">
    <name type="scientific">Hortaea werneckii</name>
    <name type="common">Black yeast</name>
    <name type="synonym">Cladosporium werneckii</name>
    <dbReference type="NCBI Taxonomy" id="91943"/>
    <lineage>
        <taxon>Eukaryota</taxon>
        <taxon>Fungi</taxon>
        <taxon>Dikarya</taxon>
        <taxon>Ascomycota</taxon>
        <taxon>Pezizomycotina</taxon>
        <taxon>Dothideomycetes</taxon>
        <taxon>Dothideomycetidae</taxon>
        <taxon>Mycosphaerellales</taxon>
        <taxon>Teratosphaeriaceae</taxon>
        <taxon>Hortaea</taxon>
    </lineage>
</organism>
<feature type="region of interest" description="Disordered" evidence="2">
    <location>
        <begin position="434"/>
        <end position="533"/>
    </location>
</feature>
<dbReference type="SUPFAM" id="SSF50998">
    <property type="entry name" value="Quinoprotein alcohol dehydrogenase-like"/>
    <property type="match status" value="1"/>
</dbReference>
<protein>
    <recommendedName>
        <fullName evidence="5">WD40 repeat-like protein</fullName>
    </recommendedName>
</protein>
<name>A0A3M7FN11_HORWE</name>
<feature type="compositionally biased region" description="Polar residues" evidence="2">
    <location>
        <begin position="800"/>
        <end position="813"/>
    </location>
</feature>
<dbReference type="InterPro" id="IPR015943">
    <property type="entry name" value="WD40/YVTN_repeat-like_dom_sf"/>
</dbReference>
<feature type="region of interest" description="Disordered" evidence="2">
    <location>
        <begin position="370"/>
        <end position="391"/>
    </location>
</feature>
<evidence type="ECO:0000256" key="2">
    <source>
        <dbReference type="SAM" id="MobiDB-lite"/>
    </source>
</evidence>
<evidence type="ECO:0000313" key="4">
    <source>
        <dbReference type="Proteomes" id="UP000268823"/>
    </source>
</evidence>
<feature type="compositionally biased region" description="Polar residues" evidence="2">
    <location>
        <begin position="377"/>
        <end position="391"/>
    </location>
</feature>
<evidence type="ECO:0008006" key="5">
    <source>
        <dbReference type="Google" id="ProtNLM"/>
    </source>
</evidence>
<gene>
    <name evidence="3" type="ORF">D0861_03739</name>
</gene>
<dbReference type="VEuPathDB" id="FungiDB:BTJ68_03658"/>
<dbReference type="InterPro" id="IPR011047">
    <property type="entry name" value="Quinoprotein_ADH-like_sf"/>
</dbReference>
<dbReference type="Gene3D" id="2.130.10.10">
    <property type="entry name" value="YVTN repeat-like/Quinoprotein amine dehydrogenase"/>
    <property type="match status" value="2"/>
</dbReference>
<feature type="compositionally biased region" description="Polar residues" evidence="2">
    <location>
        <begin position="626"/>
        <end position="637"/>
    </location>
</feature>
<feature type="compositionally biased region" description="Basic residues" evidence="2">
    <location>
        <begin position="713"/>
        <end position="723"/>
    </location>
</feature>
<feature type="region of interest" description="Disordered" evidence="2">
    <location>
        <begin position="749"/>
        <end position="945"/>
    </location>
</feature>
<comment type="caution">
    <text evidence="3">The sequence shown here is derived from an EMBL/GenBank/DDBJ whole genome shotgun (WGS) entry which is preliminary data.</text>
</comment>
<feature type="compositionally biased region" description="Polar residues" evidence="2">
    <location>
        <begin position="660"/>
        <end position="670"/>
    </location>
</feature>